<reference evidence="3" key="2">
    <citation type="submission" date="2022-01" db="EMBL/GenBank/DDBJ databases">
        <authorList>
            <person name="Yamashiro T."/>
            <person name="Shiraishi A."/>
            <person name="Satake H."/>
            <person name="Nakayama K."/>
        </authorList>
    </citation>
    <scope>NUCLEOTIDE SEQUENCE</scope>
</reference>
<dbReference type="Proteomes" id="UP001151760">
    <property type="component" value="Unassembled WGS sequence"/>
</dbReference>
<evidence type="ECO:0000256" key="2">
    <source>
        <dbReference type="SAM" id="MobiDB-lite"/>
    </source>
</evidence>
<feature type="compositionally biased region" description="Pro residues" evidence="2">
    <location>
        <begin position="254"/>
        <end position="270"/>
    </location>
</feature>
<evidence type="ECO:0000313" key="4">
    <source>
        <dbReference type="Proteomes" id="UP001151760"/>
    </source>
</evidence>
<feature type="compositionally biased region" description="Pro residues" evidence="2">
    <location>
        <begin position="229"/>
        <end position="241"/>
    </location>
</feature>
<reference evidence="3" key="1">
    <citation type="journal article" date="2022" name="Int. J. Mol. Sci.">
        <title>Draft Genome of Tanacetum Coccineum: Genomic Comparison of Closely Related Tanacetum-Family Plants.</title>
        <authorList>
            <person name="Yamashiro T."/>
            <person name="Shiraishi A."/>
            <person name="Nakayama K."/>
            <person name="Satake H."/>
        </authorList>
    </citation>
    <scope>NUCLEOTIDE SEQUENCE</scope>
</reference>
<evidence type="ECO:0000313" key="3">
    <source>
        <dbReference type="EMBL" id="GJT38890.1"/>
    </source>
</evidence>
<evidence type="ECO:0008006" key="5">
    <source>
        <dbReference type="Google" id="ProtNLM"/>
    </source>
</evidence>
<sequence length="760" mass="86546">MVAFLEKSTGSAGFYQIIDFLNRSHICYALTKKPEVCVSFLKQFWRSAEASTDDDGEVKINATIDGHSLSITEGSLRRHLKLADQDGVTSIPNSEIFEQLALMGYHTDSDKLTFQKGAFSPQWRFLIHCILHCISPKKTAWEQFSSNIATAGLFDMGGPFSMQRHQFQQHTRTYPVPSLSMKVFNNMKRPTKGYSGQEVALFPTMIEVTAPSTSPSRITSSPSHSPEHSPSPTPSPSPEPTPAHTTADVTQPSPTQPSPTQPSPTQPSPTQPGIEHHLPTPHDSPLHAVHSHGSDEGSLKLNELTVLVTKLSDRIGALEDDLKKTKNIYSSAYTKLILRVKKLEARVKIGKARRQARVILSDDEDLEDDSSKQGRKLSDAEVQEKASTDTELFIQEVTPTEVIQDQEGSKGKAVNLSTAGGTINYSRRSAEKRSRQDKGKAIMIESEPKKNLEIAQIARDEEIARQWDEEERKRAMAEAKSTKKIDWNDPSVIRYHSLKMKPKTVAQARRNMIKYLKNQGNYKISDFKGMSYNDIRPIFEKVWDFNQNIEPMDAEHGSGKQKSPEKSPEKMKSAEKMEEDDVAKETGAKRKKSIPRKSTRKRQKRLEDFGLTKTFMYYQVFRGDGSSKNYKILSEMLEDFDRLDVEELYRLVKERYSASRPEGFDLMLWGDLHTLFEPDEDDEIWKDQHEYKLLSWRLYDFCGIHILLMENGLAIHMLTEKKYPLSQEMISKMLKKKLEVDHESSQAIELLRFIRSQVQK</sequence>
<gene>
    <name evidence="3" type="ORF">Tco_0938755</name>
</gene>
<feature type="coiled-coil region" evidence="1">
    <location>
        <begin position="301"/>
        <end position="328"/>
    </location>
</feature>
<feature type="compositionally biased region" description="Basic and acidic residues" evidence="2">
    <location>
        <begin position="553"/>
        <end position="576"/>
    </location>
</feature>
<organism evidence="3 4">
    <name type="scientific">Tanacetum coccineum</name>
    <dbReference type="NCBI Taxonomy" id="301880"/>
    <lineage>
        <taxon>Eukaryota</taxon>
        <taxon>Viridiplantae</taxon>
        <taxon>Streptophyta</taxon>
        <taxon>Embryophyta</taxon>
        <taxon>Tracheophyta</taxon>
        <taxon>Spermatophyta</taxon>
        <taxon>Magnoliopsida</taxon>
        <taxon>eudicotyledons</taxon>
        <taxon>Gunneridae</taxon>
        <taxon>Pentapetalae</taxon>
        <taxon>asterids</taxon>
        <taxon>campanulids</taxon>
        <taxon>Asterales</taxon>
        <taxon>Asteraceae</taxon>
        <taxon>Asteroideae</taxon>
        <taxon>Anthemideae</taxon>
        <taxon>Anthemidinae</taxon>
        <taxon>Tanacetum</taxon>
    </lineage>
</organism>
<dbReference type="EMBL" id="BQNB010015341">
    <property type="protein sequence ID" value="GJT38890.1"/>
    <property type="molecule type" value="Genomic_DNA"/>
</dbReference>
<proteinExistence type="predicted"/>
<keyword evidence="4" id="KW-1185">Reference proteome</keyword>
<protein>
    <recommendedName>
        <fullName evidence="5">Synaptobrevin, longin-like domain protein</fullName>
    </recommendedName>
</protein>
<comment type="caution">
    <text evidence="3">The sequence shown here is derived from an EMBL/GenBank/DDBJ whole genome shotgun (WGS) entry which is preliminary data.</text>
</comment>
<feature type="compositionally biased region" description="Low complexity" evidence="2">
    <location>
        <begin position="242"/>
        <end position="253"/>
    </location>
</feature>
<feature type="compositionally biased region" description="Low complexity" evidence="2">
    <location>
        <begin position="210"/>
        <end position="228"/>
    </location>
</feature>
<evidence type="ECO:0000256" key="1">
    <source>
        <dbReference type="SAM" id="Coils"/>
    </source>
</evidence>
<keyword evidence="1" id="KW-0175">Coiled coil</keyword>
<name>A0ABQ5DIQ5_9ASTR</name>
<feature type="region of interest" description="Disordered" evidence="2">
    <location>
        <begin position="210"/>
        <end position="297"/>
    </location>
</feature>
<accession>A0ABQ5DIQ5</accession>
<feature type="compositionally biased region" description="Basic residues" evidence="2">
    <location>
        <begin position="589"/>
        <end position="601"/>
    </location>
</feature>
<feature type="region of interest" description="Disordered" evidence="2">
    <location>
        <begin position="551"/>
        <end position="601"/>
    </location>
</feature>